<gene>
    <name evidence="4" type="ORF">ACJRO7_016295</name>
</gene>
<dbReference type="PROSITE" id="PS50966">
    <property type="entry name" value="ZF_SWIM"/>
    <property type="match status" value="1"/>
</dbReference>
<dbReference type="InterPro" id="IPR004330">
    <property type="entry name" value="FAR1_DNA_bnd_dom"/>
</dbReference>
<reference evidence="4 5" key="1">
    <citation type="submission" date="2024-11" db="EMBL/GenBank/DDBJ databases">
        <title>Chromosome-level genome assembly of Eucalyptus globulus Labill. provides insights into its genome evolution.</title>
        <authorList>
            <person name="Li X."/>
        </authorList>
    </citation>
    <scope>NUCLEOTIDE SEQUENCE [LARGE SCALE GENOMIC DNA]</scope>
    <source>
        <strain evidence="4">CL2024</strain>
        <tissue evidence="4">Fresh tender leaves</tissue>
    </source>
</reference>
<evidence type="ECO:0000313" key="5">
    <source>
        <dbReference type="Proteomes" id="UP001634007"/>
    </source>
</evidence>
<protein>
    <recommendedName>
        <fullName evidence="3">SWIM-type domain-containing protein</fullName>
    </recommendedName>
</protein>
<dbReference type="Pfam" id="PF04434">
    <property type="entry name" value="SWIM"/>
    <property type="match status" value="1"/>
</dbReference>
<dbReference type="InterPro" id="IPR007527">
    <property type="entry name" value="Znf_SWIM"/>
</dbReference>
<evidence type="ECO:0000313" key="4">
    <source>
        <dbReference type="EMBL" id="KAL3747484.1"/>
    </source>
</evidence>
<accession>A0ABD3L6N2</accession>
<dbReference type="Pfam" id="PF10551">
    <property type="entry name" value="MULE"/>
    <property type="match status" value="1"/>
</dbReference>
<evidence type="ECO:0000256" key="1">
    <source>
        <dbReference type="PROSITE-ProRule" id="PRU00325"/>
    </source>
</evidence>
<feature type="compositionally biased region" description="Polar residues" evidence="2">
    <location>
        <begin position="781"/>
        <end position="794"/>
    </location>
</feature>
<comment type="caution">
    <text evidence="4">The sequence shown here is derived from an EMBL/GenBank/DDBJ whole genome shotgun (WGS) entry which is preliminary data.</text>
</comment>
<dbReference type="Proteomes" id="UP001634007">
    <property type="component" value="Unassembled WGS sequence"/>
</dbReference>
<proteinExistence type="predicted"/>
<dbReference type="InterPro" id="IPR018289">
    <property type="entry name" value="MULE_transposase_dom"/>
</dbReference>
<sequence length="794" mass="91185">MAESELEISHLVHVMRDMEKDFEFAIGMVFSNELEAYNKYVAYAIIKGFGVRKGSLVRNTKGKVTRRTFVCNCEGYSINSSDEEKEKKFERFDVRCGCLAHIKFKVDNNDVFEVIEYNSEHNHAFVPENQRHMIRCGRIMSETCKGVLVDMMKAGIGGTTSYKFLANEAGGSKNLGFNLRDCQNFLQTTRSNMITGGDCQKLLNHFHSMEQQNPMFSYAVQVDQDGRLTNIFWRDSLSKFDYDCFGDVLVFDTTYRTNRYNMVCAPFVGVNHHWKNVLFGCAFLADETAESFIWLFDAFLKSMGNKAPKTMFTDQDQAMAKAIRMVFPNTQHRLCTWHIMKNANENIPHLYRDSGFRDKYFLALMYRCKSEDEFESIWKEMEEKWNTEDNSWLRRLYGLRHKWSLAFGRDIFTCGIRSTRKTSTLIQFVHYYEEQVKHMREVESQDDYSCRGMPRLTIPHDILMHAASVYTRSIFTRFNDEFSLSVSENIASSTFDGSIYSFTLKSRRSQREHIVKFDPADSSIFCECKLFESKGWLCHHALKVLSENMSIKCIPAAYVLKRWTKGAKEGIVSSEFQQMSLDSSKFNRFSMLMQQSFEVMSLGAEDDNTMRIVSKHMQNAKTEISSYKSNVIVTDDATNEDNETSVCNISVLDPLRKKGKGITYGRLKSSSEKKKKKSKKGTPPIPNENRELVVQATQDETQFPDYSSYSNQFHSAFHPSNIGGPSINSNLHNQMRPPYVMPSGIMNSFSPFSNQMYNHGTHGTILSQGSSNSFKHPGVNELNNSDGTQTNAPN</sequence>
<organism evidence="4 5">
    <name type="scientific">Eucalyptus globulus</name>
    <name type="common">Tasmanian blue gum</name>
    <dbReference type="NCBI Taxonomy" id="34317"/>
    <lineage>
        <taxon>Eukaryota</taxon>
        <taxon>Viridiplantae</taxon>
        <taxon>Streptophyta</taxon>
        <taxon>Embryophyta</taxon>
        <taxon>Tracheophyta</taxon>
        <taxon>Spermatophyta</taxon>
        <taxon>Magnoliopsida</taxon>
        <taxon>eudicotyledons</taxon>
        <taxon>Gunneridae</taxon>
        <taxon>Pentapetalae</taxon>
        <taxon>rosids</taxon>
        <taxon>malvids</taxon>
        <taxon>Myrtales</taxon>
        <taxon>Myrtaceae</taxon>
        <taxon>Myrtoideae</taxon>
        <taxon>Eucalypteae</taxon>
        <taxon>Eucalyptus</taxon>
    </lineage>
</organism>
<keyword evidence="1" id="KW-0479">Metal-binding</keyword>
<dbReference type="EMBL" id="JBJKBG010000003">
    <property type="protein sequence ID" value="KAL3747484.1"/>
    <property type="molecule type" value="Genomic_DNA"/>
</dbReference>
<dbReference type="Pfam" id="PF03101">
    <property type="entry name" value="FAR1"/>
    <property type="match status" value="1"/>
</dbReference>
<dbReference type="GO" id="GO:0008270">
    <property type="term" value="F:zinc ion binding"/>
    <property type="evidence" value="ECO:0007669"/>
    <property type="project" value="UniProtKB-KW"/>
</dbReference>
<evidence type="ECO:0000256" key="2">
    <source>
        <dbReference type="SAM" id="MobiDB-lite"/>
    </source>
</evidence>
<feature type="region of interest" description="Disordered" evidence="2">
    <location>
        <begin position="760"/>
        <end position="794"/>
    </location>
</feature>
<keyword evidence="1" id="KW-0862">Zinc</keyword>
<evidence type="ECO:0000259" key="3">
    <source>
        <dbReference type="PROSITE" id="PS50966"/>
    </source>
</evidence>
<keyword evidence="1" id="KW-0863">Zinc-finger</keyword>
<feature type="domain" description="SWIM-type" evidence="3">
    <location>
        <begin position="513"/>
        <end position="549"/>
    </location>
</feature>
<dbReference type="PANTHER" id="PTHR47718:SF17">
    <property type="entry name" value="PROTEIN FAR1-RELATED SEQUENCE 5-LIKE"/>
    <property type="match status" value="1"/>
</dbReference>
<feature type="region of interest" description="Disordered" evidence="2">
    <location>
        <begin position="662"/>
        <end position="691"/>
    </location>
</feature>
<keyword evidence="5" id="KW-1185">Reference proteome</keyword>
<feature type="compositionally biased region" description="Polar residues" evidence="2">
    <location>
        <begin position="764"/>
        <end position="774"/>
    </location>
</feature>
<dbReference type="AlphaFoldDB" id="A0ABD3L6N2"/>
<name>A0ABD3L6N2_EUCGL</name>
<dbReference type="PANTHER" id="PTHR47718">
    <property type="entry name" value="OS01G0519700 PROTEIN"/>
    <property type="match status" value="1"/>
</dbReference>